<organism evidence="8 9">
    <name type="scientific">Mycobacterium angelicum</name>
    <dbReference type="NCBI Taxonomy" id="470074"/>
    <lineage>
        <taxon>Bacteria</taxon>
        <taxon>Bacillati</taxon>
        <taxon>Actinomycetota</taxon>
        <taxon>Actinomycetes</taxon>
        <taxon>Mycobacteriales</taxon>
        <taxon>Mycobacteriaceae</taxon>
        <taxon>Mycobacterium</taxon>
    </lineage>
</organism>
<keyword evidence="6 7" id="KW-0472">Membrane</keyword>
<dbReference type="InterPro" id="IPR051907">
    <property type="entry name" value="DoxX-like_oxidoreductase"/>
</dbReference>
<evidence type="ECO:0000256" key="1">
    <source>
        <dbReference type="ARBA" id="ARBA00004651"/>
    </source>
</evidence>
<dbReference type="RefSeq" id="WP_083111982.1">
    <property type="nucleotide sequence ID" value="NZ_JACKTS010000031.1"/>
</dbReference>
<name>A0A1X0A2I4_MYCAN</name>
<evidence type="ECO:0000313" key="9">
    <source>
        <dbReference type="Proteomes" id="UP000192284"/>
    </source>
</evidence>
<evidence type="ECO:0000256" key="2">
    <source>
        <dbReference type="ARBA" id="ARBA00006679"/>
    </source>
</evidence>
<accession>A0A1X0A2I4</accession>
<evidence type="ECO:0000313" key="8">
    <source>
        <dbReference type="EMBL" id="ORA24214.1"/>
    </source>
</evidence>
<feature type="transmembrane region" description="Helical" evidence="7">
    <location>
        <begin position="76"/>
        <end position="92"/>
    </location>
</feature>
<dbReference type="EMBL" id="MVHE01000005">
    <property type="protein sequence ID" value="ORA24214.1"/>
    <property type="molecule type" value="Genomic_DNA"/>
</dbReference>
<comment type="caution">
    <text evidence="8">The sequence shown here is derived from an EMBL/GenBank/DDBJ whole genome shotgun (WGS) entry which is preliminary data.</text>
</comment>
<evidence type="ECO:0008006" key="10">
    <source>
        <dbReference type="Google" id="ProtNLM"/>
    </source>
</evidence>
<dbReference type="Pfam" id="PF07681">
    <property type="entry name" value="DoxX"/>
    <property type="match status" value="1"/>
</dbReference>
<sequence>MTNTLNRRLAGYTPAVLSLFRLVYGLMFAGYGSMILFGWPVASSHAVGFATWPGWYAGVIELATGLLIASGLFTRAAAFVASGAMAVAYFWMHQPRSLWPIGDAPAGNGGILAILFCFGFFLLVFTGPGSHSVDALRRARIKSSSR</sequence>
<comment type="subcellular location">
    <subcellularLocation>
        <location evidence="1">Cell membrane</location>
        <topology evidence="1">Multi-pass membrane protein</topology>
    </subcellularLocation>
</comment>
<reference evidence="8 9" key="1">
    <citation type="submission" date="2017-02" db="EMBL/GenBank/DDBJ databases">
        <title>The new phylogeny of genus Mycobacterium.</title>
        <authorList>
            <person name="Tortoli E."/>
            <person name="Trovato A."/>
            <person name="Cirillo D.M."/>
        </authorList>
    </citation>
    <scope>NUCLEOTIDE SEQUENCE [LARGE SCALE GENOMIC DNA]</scope>
    <source>
        <strain evidence="8 9">DSM 45057</strain>
    </source>
</reference>
<evidence type="ECO:0000256" key="4">
    <source>
        <dbReference type="ARBA" id="ARBA00022692"/>
    </source>
</evidence>
<evidence type="ECO:0000256" key="3">
    <source>
        <dbReference type="ARBA" id="ARBA00022475"/>
    </source>
</evidence>
<keyword evidence="9" id="KW-1185">Reference proteome</keyword>
<protein>
    <recommendedName>
        <fullName evidence="10">DoxX family protein</fullName>
    </recommendedName>
</protein>
<comment type="similarity">
    <text evidence="2">Belongs to the DoxX family.</text>
</comment>
<gene>
    <name evidence="8" type="ORF">BST12_05370</name>
</gene>
<keyword evidence="5 7" id="KW-1133">Transmembrane helix</keyword>
<evidence type="ECO:0000256" key="5">
    <source>
        <dbReference type="ARBA" id="ARBA00022989"/>
    </source>
</evidence>
<proteinExistence type="inferred from homology"/>
<feature type="transmembrane region" description="Helical" evidence="7">
    <location>
        <begin position="49"/>
        <end position="69"/>
    </location>
</feature>
<dbReference type="OrthoDB" id="9808524at2"/>
<dbReference type="InterPro" id="IPR032808">
    <property type="entry name" value="DoxX"/>
</dbReference>
<keyword evidence="4 7" id="KW-0812">Transmembrane</keyword>
<dbReference type="PANTHER" id="PTHR33452:SF4">
    <property type="entry name" value="BLL4328 PROTEIN"/>
    <property type="match status" value="1"/>
</dbReference>
<dbReference type="PANTHER" id="PTHR33452">
    <property type="entry name" value="OXIDOREDUCTASE CATD-RELATED"/>
    <property type="match status" value="1"/>
</dbReference>
<dbReference type="Proteomes" id="UP000192284">
    <property type="component" value="Unassembled WGS sequence"/>
</dbReference>
<dbReference type="GO" id="GO:0005886">
    <property type="term" value="C:plasma membrane"/>
    <property type="evidence" value="ECO:0007669"/>
    <property type="project" value="UniProtKB-SubCell"/>
</dbReference>
<evidence type="ECO:0000256" key="7">
    <source>
        <dbReference type="SAM" id="Phobius"/>
    </source>
</evidence>
<keyword evidence="3" id="KW-1003">Cell membrane</keyword>
<evidence type="ECO:0000256" key="6">
    <source>
        <dbReference type="ARBA" id="ARBA00023136"/>
    </source>
</evidence>
<feature type="transmembrane region" description="Helical" evidence="7">
    <location>
        <begin position="112"/>
        <end position="136"/>
    </location>
</feature>
<feature type="transmembrane region" description="Helical" evidence="7">
    <location>
        <begin position="12"/>
        <end position="37"/>
    </location>
</feature>
<dbReference type="AlphaFoldDB" id="A0A1X0A2I4"/>